<keyword evidence="7" id="KW-0770">Synapse</keyword>
<evidence type="ECO:0000256" key="15">
    <source>
        <dbReference type="ARBA" id="ARBA00034100"/>
    </source>
</evidence>
<reference evidence="21" key="1">
    <citation type="submission" date="2025-08" db="UniProtKB">
        <authorList>
            <consortium name="RefSeq"/>
        </authorList>
    </citation>
    <scope>IDENTIFICATION</scope>
    <source>
        <tissue evidence="21">Whole Larva</tissue>
    </source>
</reference>
<feature type="transmembrane region" description="Helical" evidence="16">
    <location>
        <begin position="815"/>
        <end position="839"/>
    </location>
</feature>
<feature type="domain" description="Ionotropic glutamate receptor C-terminal" evidence="18">
    <location>
        <begin position="417"/>
        <end position="791"/>
    </location>
</feature>
<dbReference type="InterPro" id="IPR001828">
    <property type="entry name" value="ANF_lig-bd_rcpt"/>
</dbReference>
<dbReference type="CDD" id="cd13714">
    <property type="entry name" value="PBP2_iGluR_Kainate"/>
    <property type="match status" value="1"/>
</dbReference>
<dbReference type="InterPro" id="IPR028082">
    <property type="entry name" value="Peripla_BP_I"/>
</dbReference>
<evidence type="ECO:0000256" key="7">
    <source>
        <dbReference type="ARBA" id="ARBA00023018"/>
    </source>
</evidence>
<dbReference type="SUPFAM" id="SSF81324">
    <property type="entry name" value="Voltage-gated potassium channels"/>
    <property type="match status" value="1"/>
</dbReference>
<feature type="transmembrane region" description="Helical" evidence="16">
    <location>
        <begin position="626"/>
        <end position="646"/>
    </location>
</feature>
<feature type="signal peptide" evidence="17">
    <location>
        <begin position="1"/>
        <end position="22"/>
    </location>
</feature>
<accession>A0ABM1MH75</accession>
<evidence type="ECO:0000256" key="8">
    <source>
        <dbReference type="ARBA" id="ARBA00023065"/>
    </source>
</evidence>
<dbReference type="RefSeq" id="XP_017773925.1">
    <property type="nucleotide sequence ID" value="XM_017918436.1"/>
</dbReference>
<evidence type="ECO:0000256" key="17">
    <source>
        <dbReference type="SAM" id="SignalP"/>
    </source>
</evidence>
<evidence type="ECO:0000256" key="5">
    <source>
        <dbReference type="ARBA" id="ARBA00022692"/>
    </source>
</evidence>
<keyword evidence="13" id="KW-1071">Ligand-gated ion channel</keyword>
<evidence type="ECO:0000256" key="13">
    <source>
        <dbReference type="ARBA" id="ARBA00023286"/>
    </source>
</evidence>
<dbReference type="GeneID" id="108560754"/>
<dbReference type="SMART" id="SM00918">
    <property type="entry name" value="Lig_chan-Glu_bd"/>
    <property type="match status" value="1"/>
</dbReference>
<dbReference type="InterPro" id="IPR001320">
    <property type="entry name" value="Iontro_rcpt_C"/>
</dbReference>
<comment type="subcellular location">
    <subcellularLocation>
        <location evidence="1">Cell membrane</location>
        <topology evidence="1">Multi-pass membrane protein</topology>
    </subcellularLocation>
    <subcellularLocation>
        <location evidence="15">Postsynaptic cell membrane</location>
    </subcellularLocation>
</comment>
<evidence type="ECO:0000256" key="9">
    <source>
        <dbReference type="ARBA" id="ARBA00023136"/>
    </source>
</evidence>
<comment type="similarity">
    <text evidence="2">Belongs to the glutamate-gated ion channel (TC 1.A.10.1) family.</text>
</comment>
<keyword evidence="10" id="KW-0675">Receptor</keyword>
<evidence type="ECO:0000259" key="19">
    <source>
        <dbReference type="SMART" id="SM00918"/>
    </source>
</evidence>
<keyword evidence="17" id="KW-0732">Signal</keyword>
<evidence type="ECO:0000256" key="4">
    <source>
        <dbReference type="ARBA" id="ARBA00022475"/>
    </source>
</evidence>
<dbReference type="InterPro" id="IPR019594">
    <property type="entry name" value="Glu/Gly-bd"/>
</dbReference>
<evidence type="ECO:0000256" key="3">
    <source>
        <dbReference type="ARBA" id="ARBA00022448"/>
    </source>
</evidence>
<keyword evidence="6 16" id="KW-1133">Transmembrane helix</keyword>
<evidence type="ECO:0000259" key="18">
    <source>
        <dbReference type="SMART" id="SM00079"/>
    </source>
</evidence>
<dbReference type="SUPFAM" id="SSF53850">
    <property type="entry name" value="Periplasmic binding protein-like II"/>
    <property type="match status" value="1"/>
</dbReference>
<dbReference type="Gene3D" id="3.40.50.2300">
    <property type="match status" value="2"/>
</dbReference>
<organism evidence="20 21">
    <name type="scientific">Nicrophorus vespilloides</name>
    <name type="common">Boreal carrion beetle</name>
    <dbReference type="NCBI Taxonomy" id="110193"/>
    <lineage>
        <taxon>Eukaryota</taxon>
        <taxon>Metazoa</taxon>
        <taxon>Ecdysozoa</taxon>
        <taxon>Arthropoda</taxon>
        <taxon>Hexapoda</taxon>
        <taxon>Insecta</taxon>
        <taxon>Pterygota</taxon>
        <taxon>Neoptera</taxon>
        <taxon>Endopterygota</taxon>
        <taxon>Coleoptera</taxon>
        <taxon>Polyphaga</taxon>
        <taxon>Staphyliniformia</taxon>
        <taxon>Silphidae</taxon>
        <taxon>Nicrophorinae</taxon>
        <taxon>Nicrophorus</taxon>
    </lineage>
</organism>
<keyword evidence="11" id="KW-0325">Glycoprotein</keyword>
<evidence type="ECO:0000313" key="20">
    <source>
        <dbReference type="Proteomes" id="UP000695000"/>
    </source>
</evidence>
<keyword evidence="9 16" id="KW-0472">Membrane</keyword>
<keyword evidence="20" id="KW-1185">Reference proteome</keyword>
<keyword evidence="4" id="KW-1003">Cell membrane</keyword>
<evidence type="ECO:0000256" key="14">
    <source>
        <dbReference type="ARBA" id="ARBA00023303"/>
    </source>
</evidence>
<dbReference type="SUPFAM" id="SSF53822">
    <property type="entry name" value="Periplasmic binding protein-like I"/>
    <property type="match status" value="1"/>
</dbReference>
<evidence type="ECO:0000256" key="6">
    <source>
        <dbReference type="ARBA" id="ARBA00022989"/>
    </source>
</evidence>
<evidence type="ECO:0000256" key="2">
    <source>
        <dbReference type="ARBA" id="ARBA00008685"/>
    </source>
</evidence>
<evidence type="ECO:0000256" key="1">
    <source>
        <dbReference type="ARBA" id="ARBA00004651"/>
    </source>
</evidence>
<keyword evidence="5 16" id="KW-0812">Transmembrane</keyword>
<dbReference type="Pfam" id="PF01094">
    <property type="entry name" value="ANF_receptor"/>
    <property type="match status" value="1"/>
</dbReference>
<feature type="domain" description="Ionotropic glutamate receptor L-glutamate and glycine-binding" evidence="19">
    <location>
        <begin position="427"/>
        <end position="494"/>
    </location>
</feature>
<dbReference type="PANTHER" id="PTHR18966">
    <property type="entry name" value="IONOTROPIC GLUTAMATE RECEPTOR"/>
    <property type="match status" value="1"/>
</dbReference>
<dbReference type="PRINTS" id="PR00177">
    <property type="entry name" value="NMDARECEPTOR"/>
</dbReference>
<dbReference type="InterPro" id="IPR015683">
    <property type="entry name" value="Ionotropic_Glu_rcpt"/>
</dbReference>
<feature type="chain" id="PRO_5047161995" evidence="17">
    <location>
        <begin position="23"/>
        <end position="915"/>
    </location>
</feature>
<feature type="transmembrane region" description="Helical" evidence="16">
    <location>
        <begin position="550"/>
        <end position="569"/>
    </location>
</feature>
<evidence type="ECO:0000256" key="12">
    <source>
        <dbReference type="ARBA" id="ARBA00023257"/>
    </source>
</evidence>
<proteinExistence type="inferred from homology"/>
<keyword evidence="12" id="KW-0628">Postsynaptic cell membrane</keyword>
<dbReference type="CDD" id="cd06382">
    <property type="entry name" value="PBP1_iGluR_Kainate"/>
    <property type="match status" value="1"/>
</dbReference>
<gene>
    <name evidence="21" type="primary">LOC108560754</name>
</gene>
<dbReference type="Gene3D" id="3.40.190.10">
    <property type="entry name" value="Periplasmic binding protein-like II"/>
    <property type="match status" value="2"/>
</dbReference>
<dbReference type="InterPro" id="IPR001508">
    <property type="entry name" value="Iono_Glu_rcpt_met"/>
</dbReference>
<dbReference type="SMART" id="SM00079">
    <property type="entry name" value="PBPe"/>
    <property type="match status" value="1"/>
</dbReference>
<evidence type="ECO:0000256" key="10">
    <source>
        <dbReference type="ARBA" id="ARBA00023170"/>
    </source>
</evidence>
<name>A0ABM1MH75_NICVS</name>
<dbReference type="Pfam" id="PF10613">
    <property type="entry name" value="Lig_chan-Glu_bd"/>
    <property type="match status" value="1"/>
</dbReference>
<keyword evidence="8" id="KW-0406">Ion transport</keyword>
<sequence>MAMDTWRIRIIFFVACFDLCWTQHLTIGALFSGNEQETELAFKYAVQRYNMVNTGIKFKTNIQRIVSDDPFATSKIVCNMTADGDGVVAIFGPSSSKVGPMVQSICSTLEIPQVQISWNPSTPFNHQPILNIHPDQDLLSCGIATVVKHLDWSSYAIIYQTNEGLVRLQEILKLVNVDDEPVMVRQLGEGNDHRSVLKEIKNTTISQIILDCETEDIIDILRQAKEVNLLDVFHSILLTSLDAHTLDFNILETNANITVVRIVNPQSQVLENSILDWKQGEMYHQRYHEISADKIKTETALMNDAIYFFLSALKELHESEPIATKPLLCDGSSKKWEDGFRVSKFLKIKYMEDGITGPIKFSDEGKRVDFTMQVAEIINGRVEKTAYWYPSKPDELSFTRNASQLMQQIVENLQKTTVIVSSRIGPPYLRNAEARQGEVLMGNDRYEGFSMDLIASIAKELNFTFRFELTEDHKYGNYDPKTKSWNGLIKDLLDRKAHLAICDLTITHERREVVDFSMPFMTLGVSILYSKGKQQDENKFAFMDPFDLEVWVYTSTLYLGLSILLYFIARMAPGDWENPHPCNQNPGELENIWNLKNCTWITLGSIMTQGCDILPKGISTRMGVSMWWFFSLIMTSSYTANLAAFLTMDRMAPTIDSADALVKQTKIKYGTVEGGSTQTFFRESNFSTYQRMWTQMSSTRPSVFEKNNGEGVKRVLTTKNQLYAFLMESSSIEYEVEKNCNLKQVGNRLDSKGYGIAMPMNSPYRSAINKAVLKLQEEGTLNELKNRWWKKKVPVEVPCDKNIKSSGADLALDNVGGVFIVLGIGICIAFGFAFLEFLWNVRKVALQEHIGYWDAFVVECKFAVRVWVTKKQVKPDLSSDSDSSRDNSESKTVAHKVLKGAGSFLHLDDFEISMF</sequence>
<evidence type="ECO:0000256" key="16">
    <source>
        <dbReference type="SAM" id="Phobius"/>
    </source>
</evidence>
<dbReference type="Gene3D" id="1.10.287.70">
    <property type="match status" value="1"/>
</dbReference>
<dbReference type="Pfam" id="PF00060">
    <property type="entry name" value="Lig_chan"/>
    <property type="match status" value="1"/>
</dbReference>
<evidence type="ECO:0000256" key="11">
    <source>
        <dbReference type="ARBA" id="ARBA00023180"/>
    </source>
</evidence>
<protein>
    <submittedName>
        <fullName evidence="21">Glutamate receptor ionotropic, kainate 2-like</fullName>
    </submittedName>
</protein>
<dbReference type="Proteomes" id="UP000695000">
    <property type="component" value="Unplaced"/>
</dbReference>
<evidence type="ECO:0000313" key="21">
    <source>
        <dbReference type="RefSeq" id="XP_017773925.1"/>
    </source>
</evidence>
<keyword evidence="14" id="KW-0407">Ion channel</keyword>
<keyword evidence="3" id="KW-0813">Transport</keyword>